<sequence length="200" mass="22160">MKKLIRGSWSAGSFDINQFSKGLLLYRNAPLSGGASPAQLVFNRPVRDCLPAHRRAFAPQWQKSAVQLEKQALRARTLRAAHFNLHAHPLPPFSIGDPVVIQNHITKRWSTPGIIVETGPFRDYLIKTPAGRLFRRNRRLLRRHYPATRPAPSVHGPPDSPAPPPLSTSPTPEPPTPDSPAAPAAAAPRRSTRIRNKLNK</sequence>
<feature type="compositionally biased region" description="Pro residues" evidence="1">
    <location>
        <begin position="158"/>
        <end position="180"/>
    </location>
</feature>
<organism evidence="3 4">
    <name type="scientific">Daphnia sinensis</name>
    <dbReference type="NCBI Taxonomy" id="1820382"/>
    <lineage>
        <taxon>Eukaryota</taxon>
        <taxon>Metazoa</taxon>
        <taxon>Ecdysozoa</taxon>
        <taxon>Arthropoda</taxon>
        <taxon>Crustacea</taxon>
        <taxon>Branchiopoda</taxon>
        <taxon>Diplostraca</taxon>
        <taxon>Cladocera</taxon>
        <taxon>Anomopoda</taxon>
        <taxon>Daphniidae</taxon>
        <taxon>Daphnia</taxon>
        <taxon>Daphnia similis group</taxon>
    </lineage>
</organism>
<dbReference type="PANTHER" id="PTHR33244:SF3">
    <property type="entry name" value="PEPTIDASE A2 DOMAIN-CONTAINING PROTEIN"/>
    <property type="match status" value="1"/>
</dbReference>
<dbReference type="PANTHER" id="PTHR33244">
    <property type="entry name" value="INTEGRASE CATALYTIC DOMAIN-CONTAINING PROTEIN-RELATED"/>
    <property type="match status" value="1"/>
</dbReference>
<feature type="region of interest" description="Disordered" evidence="1">
    <location>
        <begin position="147"/>
        <end position="200"/>
    </location>
</feature>
<keyword evidence="4" id="KW-1185">Reference proteome</keyword>
<gene>
    <name evidence="2" type="ORF">GHT06_018989</name>
    <name evidence="3" type="ORF">GHT06_018998</name>
</gene>
<accession>A0AAD5L133</accession>
<dbReference type="AlphaFoldDB" id="A0AAD5L133"/>
<evidence type="ECO:0000313" key="4">
    <source>
        <dbReference type="Proteomes" id="UP000820818"/>
    </source>
</evidence>
<name>A0AAD5L133_9CRUS</name>
<proteinExistence type="predicted"/>
<evidence type="ECO:0000313" key="2">
    <source>
        <dbReference type="EMBL" id="KAI9553740.1"/>
    </source>
</evidence>
<dbReference type="EMBL" id="WJBH02000008">
    <property type="protein sequence ID" value="KAI9553740.1"/>
    <property type="molecule type" value="Genomic_DNA"/>
</dbReference>
<dbReference type="EMBL" id="WJBH02000008">
    <property type="protein sequence ID" value="KAI9553748.1"/>
    <property type="molecule type" value="Genomic_DNA"/>
</dbReference>
<evidence type="ECO:0000256" key="1">
    <source>
        <dbReference type="SAM" id="MobiDB-lite"/>
    </source>
</evidence>
<feature type="compositionally biased region" description="Basic residues" evidence="1">
    <location>
        <begin position="190"/>
        <end position="200"/>
    </location>
</feature>
<evidence type="ECO:0000313" key="3">
    <source>
        <dbReference type="EMBL" id="KAI9553748.1"/>
    </source>
</evidence>
<protein>
    <submittedName>
        <fullName evidence="3">Uncharacterized protein</fullName>
    </submittedName>
</protein>
<dbReference type="Proteomes" id="UP000820818">
    <property type="component" value="Linkage Group LG8"/>
</dbReference>
<reference evidence="3 4" key="1">
    <citation type="submission" date="2022-05" db="EMBL/GenBank/DDBJ databases">
        <title>A multi-omics perspective on studying reproductive biology in Daphnia sinensis.</title>
        <authorList>
            <person name="Jia J."/>
        </authorList>
    </citation>
    <scope>NUCLEOTIDE SEQUENCE [LARGE SCALE GENOMIC DNA]</scope>
    <source>
        <strain evidence="3 4">WSL</strain>
    </source>
</reference>
<comment type="caution">
    <text evidence="3">The sequence shown here is derived from an EMBL/GenBank/DDBJ whole genome shotgun (WGS) entry which is preliminary data.</text>
</comment>